<organism evidence="1">
    <name type="scientific">Brassica napus</name>
    <name type="common">Rape</name>
    <dbReference type="NCBI Taxonomy" id="3708"/>
    <lineage>
        <taxon>Eukaryota</taxon>
        <taxon>Viridiplantae</taxon>
        <taxon>Streptophyta</taxon>
        <taxon>Embryophyta</taxon>
        <taxon>Tracheophyta</taxon>
        <taxon>Spermatophyta</taxon>
        <taxon>Magnoliopsida</taxon>
        <taxon>eudicotyledons</taxon>
        <taxon>Gunneridae</taxon>
        <taxon>Pentapetalae</taxon>
        <taxon>rosids</taxon>
        <taxon>malvids</taxon>
        <taxon>Brassicales</taxon>
        <taxon>Brassicaceae</taxon>
        <taxon>Brassiceae</taxon>
        <taxon>Brassica</taxon>
    </lineage>
</organism>
<proteinExistence type="predicted"/>
<evidence type="ECO:0000313" key="1">
    <source>
        <dbReference type="EMBL" id="CAF1745300.1"/>
    </source>
</evidence>
<name>A0A816IYY5_BRANA</name>
<dbReference type="AlphaFoldDB" id="A0A816IYY5"/>
<dbReference type="Proteomes" id="UP001295469">
    <property type="component" value="Chromosome C09"/>
</dbReference>
<dbReference type="EMBL" id="HG994373">
    <property type="protein sequence ID" value="CAF1745300.1"/>
    <property type="molecule type" value="Genomic_DNA"/>
</dbReference>
<accession>A0A816IYY5</accession>
<gene>
    <name evidence="1" type="ORF">DARMORV10_C09P35720.1</name>
</gene>
<reference evidence="1" key="1">
    <citation type="submission" date="2021-01" db="EMBL/GenBank/DDBJ databases">
        <authorList>
            <consortium name="Genoscope - CEA"/>
            <person name="William W."/>
        </authorList>
    </citation>
    <scope>NUCLEOTIDE SEQUENCE</scope>
</reference>
<protein>
    <submittedName>
        <fullName evidence="1">(rape) hypothetical protein</fullName>
    </submittedName>
</protein>
<sequence>MVDLSFLIWDPKLGFFLKSAPLVRCVVAGNLSPYTLAFRLCVSLLLLSRWTAEVPSKACIGFSPLRVSDGTLLAAHERSTNSTRFLIKTSVPQGWYLSLDASIWSFNAQGPCSRGKKVTFCSQTGNLSSVVKRK</sequence>